<sequence>MSNWTSRPVRKKKVRYRTIELGQRESFACCQLCTSLTITTKPRGCKVKLRVQQIMLDVRKHSSSVRLMANAQKVANIFELASLAFGKLAELTLDLKIYQTQSSSSRWTIAEVEQLKDAISRFGADLSKIAEVLDTKTVTQIKHKIRNKADPYALSSGDPTRIYSCCILIFFTIFFSSRTIKVEESRPFRREMRRQNP</sequence>
<organism evidence="4">
    <name type="scientific">Schistocephalus solidus</name>
    <name type="common">Tapeworm</name>
    <dbReference type="NCBI Taxonomy" id="70667"/>
    <lineage>
        <taxon>Eukaryota</taxon>
        <taxon>Metazoa</taxon>
        <taxon>Spiralia</taxon>
        <taxon>Lophotrochozoa</taxon>
        <taxon>Platyhelminthes</taxon>
        <taxon>Cestoda</taxon>
        <taxon>Eucestoda</taxon>
        <taxon>Diphyllobothriidea</taxon>
        <taxon>Diphyllobothriidae</taxon>
        <taxon>Schistocephalus</taxon>
    </lineage>
</organism>
<gene>
    <name evidence="2" type="ORF">SSLN_LOCUS8212</name>
</gene>
<reference evidence="4" key="1">
    <citation type="submission" date="2016-06" db="UniProtKB">
        <authorList>
            <consortium name="WormBaseParasite"/>
        </authorList>
    </citation>
    <scope>IDENTIFICATION</scope>
</reference>
<dbReference type="InterPro" id="IPR001005">
    <property type="entry name" value="SANT/Myb"/>
</dbReference>
<dbReference type="SUPFAM" id="SSF46689">
    <property type="entry name" value="Homeodomain-like"/>
    <property type="match status" value="1"/>
</dbReference>
<evidence type="ECO:0000259" key="1">
    <source>
        <dbReference type="PROSITE" id="PS51293"/>
    </source>
</evidence>
<reference evidence="2 3" key="2">
    <citation type="submission" date="2018-11" db="EMBL/GenBank/DDBJ databases">
        <authorList>
            <consortium name="Pathogen Informatics"/>
        </authorList>
    </citation>
    <scope>NUCLEOTIDE SEQUENCE [LARGE SCALE GENOMIC DNA]</scope>
    <source>
        <strain evidence="2 3">NST_G2</strain>
    </source>
</reference>
<dbReference type="InterPro" id="IPR017884">
    <property type="entry name" value="SANT_dom"/>
</dbReference>
<dbReference type="InterPro" id="IPR009057">
    <property type="entry name" value="Homeodomain-like_sf"/>
</dbReference>
<evidence type="ECO:0000313" key="2">
    <source>
        <dbReference type="EMBL" id="VDL94597.1"/>
    </source>
</evidence>
<dbReference type="WBParaSite" id="SSLN_0000853601-mRNA-1">
    <property type="protein sequence ID" value="SSLN_0000853601-mRNA-1"/>
    <property type="gene ID" value="SSLN_0000853601"/>
</dbReference>
<protein>
    <submittedName>
        <fullName evidence="4">SANT domain-containing protein</fullName>
    </submittedName>
</protein>
<accession>A0A183SVG4</accession>
<dbReference type="AlphaFoldDB" id="A0A183SVG4"/>
<proteinExistence type="predicted"/>
<dbReference type="OrthoDB" id="10021571at2759"/>
<dbReference type="Pfam" id="PF00249">
    <property type="entry name" value="Myb_DNA-binding"/>
    <property type="match status" value="1"/>
</dbReference>
<dbReference type="EMBL" id="UYSU01034533">
    <property type="protein sequence ID" value="VDL94597.1"/>
    <property type="molecule type" value="Genomic_DNA"/>
</dbReference>
<evidence type="ECO:0000313" key="3">
    <source>
        <dbReference type="Proteomes" id="UP000275846"/>
    </source>
</evidence>
<keyword evidence="3" id="KW-1185">Reference proteome</keyword>
<dbReference type="Proteomes" id="UP000275846">
    <property type="component" value="Unassembled WGS sequence"/>
</dbReference>
<name>A0A183SVG4_SCHSO</name>
<dbReference type="PROSITE" id="PS51293">
    <property type="entry name" value="SANT"/>
    <property type="match status" value="1"/>
</dbReference>
<dbReference type="SMART" id="SM00717">
    <property type="entry name" value="SANT"/>
    <property type="match status" value="1"/>
</dbReference>
<dbReference type="STRING" id="70667.A0A183SVG4"/>
<feature type="domain" description="SANT" evidence="1">
    <location>
        <begin position="102"/>
        <end position="148"/>
    </location>
</feature>
<dbReference type="Gene3D" id="1.20.58.1880">
    <property type="match status" value="1"/>
</dbReference>
<evidence type="ECO:0000313" key="4">
    <source>
        <dbReference type="WBParaSite" id="SSLN_0000853601-mRNA-1"/>
    </source>
</evidence>
<dbReference type="CDD" id="cd00167">
    <property type="entry name" value="SANT"/>
    <property type="match status" value="1"/>
</dbReference>